<sequence length="75" mass="8296">MGARLGRQAGPDAGSEAGAAAGCRPAPYERRVRWLREIQSTLGERRPERARQLLRLLRQDPGGSGPWREDPGLVY</sequence>
<evidence type="ECO:0000313" key="2">
    <source>
        <dbReference type="EMBL" id="PNJ02452.1"/>
    </source>
</evidence>
<protein>
    <submittedName>
        <fullName evidence="2">LRRC75B isoform 5</fullName>
    </submittedName>
</protein>
<feature type="non-terminal residue" evidence="2">
    <location>
        <position position="75"/>
    </location>
</feature>
<proteinExistence type="predicted"/>
<accession>A0A2J8R1Q1</accession>
<gene>
    <name evidence="2" type="ORF">CR201_G0054845</name>
</gene>
<dbReference type="STRING" id="9601.ENSPPYP00000012996"/>
<name>A0A2J8R1Q1_PONAB</name>
<dbReference type="AlphaFoldDB" id="A0A2J8R1Q1"/>
<comment type="caution">
    <text evidence="2">The sequence shown here is derived from an EMBL/GenBank/DDBJ whole genome shotgun (WGS) entry which is preliminary data.</text>
</comment>
<reference evidence="2" key="1">
    <citation type="submission" date="2017-12" db="EMBL/GenBank/DDBJ databases">
        <title>High-resolution comparative analysis of great ape genomes.</title>
        <authorList>
            <person name="Pollen A."/>
            <person name="Hastie A."/>
            <person name="Hormozdiari F."/>
            <person name="Dougherty M."/>
            <person name="Liu R."/>
            <person name="Chaisson M."/>
            <person name="Hoppe E."/>
            <person name="Hill C."/>
            <person name="Pang A."/>
            <person name="Hillier L."/>
            <person name="Baker C."/>
            <person name="Armstrong J."/>
            <person name="Shendure J."/>
            <person name="Paten B."/>
            <person name="Wilson R."/>
            <person name="Chao H."/>
            <person name="Schneider V."/>
            <person name="Ventura M."/>
            <person name="Kronenberg Z."/>
            <person name="Murali S."/>
            <person name="Gordon D."/>
            <person name="Cantsilieris S."/>
            <person name="Munson K."/>
            <person name="Nelson B."/>
            <person name="Raja A."/>
            <person name="Underwood J."/>
            <person name="Diekhans M."/>
            <person name="Fiddes I."/>
            <person name="Haussler D."/>
            <person name="Eichler E."/>
        </authorList>
    </citation>
    <scope>NUCLEOTIDE SEQUENCE [LARGE SCALE GENOMIC DNA]</scope>
    <source>
        <strain evidence="2">Susie</strain>
    </source>
</reference>
<evidence type="ECO:0000256" key="1">
    <source>
        <dbReference type="SAM" id="MobiDB-lite"/>
    </source>
</evidence>
<feature type="region of interest" description="Disordered" evidence="1">
    <location>
        <begin position="1"/>
        <end position="24"/>
    </location>
</feature>
<organism evidence="2">
    <name type="scientific">Pongo abelii</name>
    <name type="common">Sumatran orangutan</name>
    <name type="synonym">Pongo pygmaeus abelii</name>
    <dbReference type="NCBI Taxonomy" id="9601"/>
    <lineage>
        <taxon>Eukaryota</taxon>
        <taxon>Metazoa</taxon>
        <taxon>Chordata</taxon>
        <taxon>Craniata</taxon>
        <taxon>Vertebrata</taxon>
        <taxon>Euteleostomi</taxon>
        <taxon>Mammalia</taxon>
        <taxon>Eutheria</taxon>
        <taxon>Euarchontoglires</taxon>
        <taxon>Primates</taxon>
        <taxon>Haplorrhini</taxon>
        <taxon>Catarrhini</taxon>
        <taxon>Hominidae</taxon>
        <taxon>Pongo</taxon>
    </lineage>
</organism>
<dbReference type="EMBL" id="NDHI03003819">
    <property type="protein sequence ID" value="PNJ02452.1"/>
    <property type="molecule type" value="Genomic_DNA"/>
</dbReference>